<protein>
    <submittedName>
        <fullName evidence="3">Sulfite exporter TauE/SafE family protein</fullName>
    </submittedName>
</protein>
<organism evidence="3 4">
    <name type="scientific">Halorubrum ruber</name>
    <dbReference type="NCBI Taxonomy" id="2982524"/>
    <lineage>
        <taxon>Archaea</taxon>
        <taxon>Methanobacteriati</taxon>
        <taxon>Methanobacteriota</taxon>
        <taxon>Stenosarchaea group</taxon>
        <taxon>Halobacteria</taxon>
        <taxon>Halobacteriales</taxon>
        <taxon>Haloferacaceae</taxon>
        <taxon>Halorubrum</taxon>
    </lineage>
</organism>
<dbReference type="GeneID" id="64828496"/>
<dbReference type="KEGG" id="hss:J7656_13110"/>
<keyword evidence="4" id="KW-1185">Reference proteome</keyword>
<name>A0A8T8LKQ3_9EURY</name>
<accession>A0A8T8LKQ3</accession>
<sequence>MIESLLRIDVVLFVLIGVLGGAHCIGMCGPLVTMYSKQMTPQPDGGTVTADDGRAGHLTTYEVRQHFLFNVGRATTYAILGAVFGALGSVVFVTADQLTPIADLLRGVVGLAVGGFIVATGVRYVIGGSGGDIRIPGVQRVTSWLATRVHRHVNSPSIVGLGAVHAFLPCPMLYPAYLFAFASGSPTTGGIALGALGIGTIPAVFLYGTIIQSIDVAHRRRIHRLLGVVFVVLGYVLFAHGLMALGVHLPHPMFPHYQPLGARWGTELRLRRYP</sequence>
<gene>
    <name evidence="3" type="ORF">J7656_13110</name>
</gene>
<dbReference type="RefSeq" id="WP_211553516.1">
    <property type="nucleotide sequence ID" value="NZ_CP073695.1"/>
</dbReference>
<feature type="transmembrane region" description="Helical" evidence="1">
    <location>
        <begin position="74"/>
        <end position="95"/>
    </location>
</feature>
<evidence type="ECO:0000256" key="1">
    <source>
        <dbReference type="SAM" id="Phobius"/>
    </source>
</evidence>
<keyword evidence="1" id="KW-1133">Transmembrane helix</keyword>
<dbReference type="PANTHER" id="PTHR42208">
    <property type="entry name" value="HEAVY METAL TRANSPORTER-RELATED"/>
    <property type="match status" value="1"/>
</dbReference>
<feature type="domain" description="Urease accessory protein UreH-like transmembrane" evidence="2">
    <location>
        <begin position="13"/>
        <end position="235"/>
    </location>
</feature>
<keyword evidence="1" id="KW-0472">Membrane</keyword>
<keyword evidence="1" id="KW-0812">Transmembrane</keyword>
<dbReference type="OrthoDB" id="162718at2157"/>
<dbReference type="Proteomes" id="UP000679341">
    <property type="component" value="Chromosome"/>
</dbReference>
<reference evidence="3 4" key="1">
    <citation type="submission" date="2021-03" db="EMBL/GenBank/DDBJ databases">
        <title>Halorubrum sodomense MBLA0099, Whole genome shotgun sequencing.</title>
        <authorList>
            <person name="Seo M.-J."/>
            <person name="Cho E.-S."/>
            <person name="Hwang C.Y."/>
        </authorList>
    </citation>
    <scope>NUCLEOTIDE SEQUENCE [LARGE SCALE GENOMIC DNA]</scope>
    <source>
        <strain evidence="3 4">MBLA0099</strain>
    </source>
</reference>
<proteinExistence type="predicted"/>
<evidence type="ECO:0000313" key="4">
    <source>
        <dbReference type="Proteomes" id="UP000679341"/>
    </source>
</evidence>
<evidence type="ECO:0000259" key="2">
    <source>
        <dbReference type="Pfam" id="PF13386"/>
    </source>
</evidence>
<dbReference type="EMBL" id="CP073695">
    <property type="protein sequence ID" value="QUO47496.1"/>
    <property type="molecule type" value="Genomic_DNA"/>
</dbReference>
<feature type="transmembrane region" description="Helical" evidence="1">
    <location>
        <begin position="158"/>
        <end position="179"/>
    </location>
</feature>
<dbReference type="PANTHER" id="PTHR42208:SF1">
    <property type="entry name" value="HEAVY METAL TRANSPORTER"/>
    <property type="match status" value="1"/>
</dbReference>
<dbReference type="AlphaFoldDB" id="A0A8T8LKQ3"/>
<feature type="transmembrane region" description="Helical" evidence="1">
    <location>
        <begin position="191"/>
        <end position="210"/>
    </location>
</feature>
<feature type="transmembrane region" description="Helical" evidence="1">
    <location>
        <begin position="12"/>
        <end position="32"/>
    </location>
</feature>
<dbReference type="InterPro" id="IPR039447">
    <property type="entry name" value="UreH-like_TM_dom"/>
</dbReference>
<dbReference type="Pfam" id="PF13386">
    <property type="entry name" value="DsbD_2"/>
    <property type="match status" value="1"/>
</dbReference>
<feature type="transmembrane region" description="Helical" evidence="1">
    <location>
        <begin position="107"/>
        <end position="126"/>
    </location>
</feature>
<feature type="transmembrane region" description="Helical" evidence="1">
    <location>
        <begin position="222"/>
        <end position="245"/>
    </location>
</feature>
<evidence type="ECO:0000313" key="3">
    <source>
        <dbReference type="EMBL" id="QUO47496.1"/>
    </source>
</evidence>